<dbReference type="InterPro" id="IPR011009">
    <property type="entry name" value="Kinase-like_dom_sf"/>
</dbReference>
<protein>
    <submittedName>
        <fullName evidence="2">AarF/UbiB family protein</fullName>
    </submittedName>
</protein>
<feature type="domain" description="ABC1 atypical kinase-like" evidence="1">
    <location>
        <begin position="321"/>
        <end position="548"/>
    </location>
</feature>
<organism evidence="2 3">
    <name type="scientific">Peredibacter starrii</name>
    <dbReference type="NCBI Taxonomy" id="28202"/>
    <lineage>
        <taxon>Bacteria</taxon>
        <taxon>Pseudomonadati</taxon>
        <taxon>Bdellovibrionota</taxon>
        <taxon>Bacteriovoracia</taxon>
        <taxon>Bacteriovoracales</taxon>
        <taxon>Bacteriovoracaceae</taxon>
        <taxon>Peredibacter</taxon>
    </lineage>
</organism>
<dbReference type="InterPro" id="IPR051130">
    <property type="entry name" value="Mito_struct-func_regulator"/>
</dbReference>
<name>A0AAX4HUX9_9BACT</name>
<dbReference type="AlphaFoldDB" id="A0AAX4HUX9"/>
<evidence type="ECO:0000313" key="2">
    <source>
        <dbReference type="EMBL" id="WPU67046.1"/>
    </source>
</evidence>
<dbReference type="SUPFAM" id="SSF56112">
    <property type="entry name" value="Protein kinase-like (PK-like)"/>
    <property type="match status" value="1"/>
</dbReference>
<dbReference type="PANTHER" id="PTHR43173:SF19">
    <property type="entry name" value="AARF DOMAIN-CONTAINING PROTEIN KINASE 1"/>
    <property type="match status" value="1"/>
</dbReference>
<dbReference type="Pfam" id="PF03109">
    <property type="entry name" value="ABC1"/>
    <property type="match status" value="1"/>
</dbReference>
<accession>A0AAX4HUX9</accession>
<keyword evidence="3" id="KW-1185">Reference proteome</keyword>
<reference evidence="2 3" key="1">
    <citation type="submission" date="2023-11" db="EMBL/GenBank/DDBJ databases">
        <title>Peredibacter starrii A3.12.</title>
        <authorList>
            <person name="Mitchell R.J."/>
        </authorList>
    </citation>
    <scope>NUCLEOTIDE SEQUENCE [LARGE SCALE GENOMIC DNA]</scope>
    <source>
        <strain evidence="2 3">A3.12</strain>
    </source>
</reference>
<sequence length="933" mass="107866">MRDFSWIADIALESKNYAPSLGAYFAKALSKVTFEEVSDFELKRSWATLARDLVHLRFDPDFAGPPDLDATLGAVQTIGIDKYNQEMMDEETLAPVLTEFFNKFFETIGQHPEIFDLLDQADLIEDMIGTVAKSYLPVLQLFPVFSDQALSIVPYLKEPLFTALYELPEIEHHKLILLTERIMHKFYEQEVRPQLVEILKQNVKGRNLLLPLIDEALNHLPADRCMTSLISILCTPREELSQGRIISIVLQELGGMYVKLAQVLAELAPPSLAKELRHQQDKLGGIFGSQQKSWAYVLNVLERPSWSRLKNYIHIPNGVQNAFAGASVGAIYEFELTELGRRKLHPNNSVLIKIQRPGLTELFEKQKETLLDILTHLDRNLESTELTLDEQLEVRGLVTALKRTIINYATQSIGELDFRVEKRNADRVREALKGQFDLQVPQYFHVESDVSMMEKIQGEKITSVVHSKYLERMSIADLVSDAYLYLMFQKGIIWADPHAGNILYDPDRLQVKLIDLNPCFTWDDRTIKIFIGFLYRLILSDEKGIFESLEGLVENPEELKNERTQKLIEEFIERGNQGAFIRYLSDFVRLLGEANINLRIEVQAAMRGLSQVYLTSTAISSRHNFGQIFQKQFGWKMLIRHILSIGPFKVAKAVLPIAFDLVKNSPEQEVGPTLDERDLTSIEEALVLLNAENVCNIELIRTSPEENTHLTLATDGSSLIKSTHLRIEILTETKPASVKYILETPTKEWLKDRQEYVKLQGMGFTLCLVECLEQLRRHSLEDYWNVVESWNAHPKQRSWEESSLISDIRVASRNLFTRRYQNIWTSEFMTVSRWNRFLWKLLVRFEERFERREQGYFYILSKKMGSEKVGQYTFGTLHRIKIITYRLIISGLKTLIRRSRFEMNLLPLTTDELIYRMLHGLLRRGLPRVESTK</sequence>
<proteinExistence type="predicted"/>
<evidence type="ECO:0000259" key="1">
    <source>
        <dbReference type="Pfam" id="PF03109"/>
    </source>
</evidence>
<dbReference type="RefSeq" id="WP_321399851.1">
    <property type="nucleotide sequence ID" value="NZ_CP139487.1"/>
</dbReference>
<dbReference type="PANTHER" id="PTHR43173">
    <property type="entry name" value="ABC1 FAMILY PROTEIN"/>
    <property type="match status" value="1"/>
</dbReference>
<evidence type="ECO:0000313" key="3">
    <source>
        <dbReference type="Proteomes" id="UP001324634"/>
    </source>
</evidence>
<dbReference type="InterPro" id="IPR004147">
    <property type="entry name" value="ABC1_dom"/>
</dbReference>
<gene>
    <name evidence="2" type="ORF">SOO65_09805</name>
</gene>
<dbReference type="KEGG" id="psti:SOO65_09805"/>
<dbReference type="Proteomes" id="UP001324634">
    <property type="component" value="Chromosome"/>
</dbReference>
<dbReference type="EMBL" id="CP139487">
    <property type="protein sequence ID" value="WPU67046.1"/>
    <property type="molecule type" value="Genomic_DNA"/>
</dbReference>